<dbReference type="GO" id="GO:0071555">
    <property type="term" value="P:cell wall organization"/>
    <property type="evidence" value="ECO:0007669"/>
    <property type="project" value="UniProtKB-UniRule"/>
</dbReference>
<dbReference type="GO" id="GO:0008360">
    <property type="term" value="P:regulation of cell shape"/>
    <property type="evidence" value="ECO:0007669"/>
    <property type="project" value="UniProtKB-UniRule"/>
</dbReference>
<keyword evidence="6 7" id="KW-0961">Cell wall biogenesis/degradation</keyword>
<feature type="chain" id="PRO_5039688357" evidence="9">
    <location>
        <begin position="33"/>
        <end position="433"/>
    </location>
</feature>
<dbReference type="PROSITE" id="PS51257">
    <property type="entry name" value="PROKAR_LIPOPROTEIN"/>
    <property type="match status" value="1"/>
</dbReference>
<keyword evidence="3 7" id="KW-0133">Cell shape</keyword>
<dbReference type="RefSeq" id="WP_184367445.1">
    <property type="nucleotide sequence ID" value="NZ_BAAAKM010000112.1"/>
</dbReference>
<protein>
    <submittedName>
        <fullName evidence="11">Lipoprotein-anchoring transpeptidase ErfK/SrfK</fullName>
    </submittedName>
</protein>
<dbReference type="SUPFAM" id="SSF141523">
    <property type="entry name" value="L,D-transpeptidase catalytic domain-like"/>
    <property type="match status" value="1"/>
</dbReference>
<dbReference type="CDD" id="cd13432">
    <property type="entry name" value="LDT_IgD_like_2"/>
    <property type="match status" value="1"/>
</dbReference>
<keyword evidence="4 7" id="KW-0573">Peptidoglycan synthesis</keyword>
<dbReference type="GO" id="GO:0016746">
    <property type="term" value="F:acyltransferase activity"/>
    <property type="evidence" value="ECO:0007669"/>
    <property type="project" value="UniProtKB-KW"/>
</dbReference>
<keyword evidence="11" id="KW-0449">Lipoprotein</keyword>
<feature type="domain" description="L,D-TPase catalytic" evidence="10">
    <location>
        <begin position="259"/>
        <end position="386"/>
    </location>
</feature>
<dbReference type="CDD" id="cd16913">
    <property type="entry name" value="YkuD_like"/>
    <property type="match status" value="1"/>
</dbReference>
<evidence type="ECO:0000313" key="12">
    <source>
        <dbReference type="Proteomes" id="UP000579647"/>
    </source>
</evidence>
<feature type="active site" description="Nucleophile" evidence="7">
    <location>
        <position position="362"/>
    </location>
</feature>
<reference evidence="11 12" key="1">
    <citation type="submission" date="2020-08" db="EMBL/GenBank/DDBJ databases">
        <title>Sequencing the genomes of 1000 actinobacteria strains.</title>
        <authorList>
            <person name="Klenk H.-P."/>
        </authorList>
    </citation>
    <scope>NUCLEOTIDE SEQUENCE [LARGE SCALE GENOMIC DNA]</scope>
    <source>
        <strain evidence="11 12">DSM 44598</strain>
    </source>
</reference>
<dbReference type="GO" id="GO:0071972">
    <property type="term" value="F:peptidoglycan L,D-transpeptidase activity"/>
    <property type="evidence" value="ECO:0007669"/>
    <property type="project" value="TreeGrafter"/>
</dbReference>
<dbReference type="EMBL" id="JACHDO010000001">
    <property type="protein sequence ID" value="MBB5494256.1"/>
    <property type="molecule type" value="Genomic_DNA"/>
</dbReference>
<keyword evidence="5" id="KW-0012">Acyltransferase</keyword>
<comment type="pathway">
    <text evidence="1 7">Cell wall biogenesis; peptidoglycan biosynthesis.</text>
</comment>
<dbReference type="PANTHER" id="PTHR30582">
    <property type="entry name" value="L,D-TRANSPEPTIDASE"/>
    <property type="match status" value="1"/>
</dbReference>
<dbReference type="GO" id="GO:0018104">
    <property type="term" value="P:peptidoglycan-protein cross-linking"/>
    <property type="evidence" value="ECO:0007669"/>
    <property type="project" value="TreeGrafter"/>
</dbReference>
<dbReference type="PANTHER" id="PTHR30582:SF2">
    <property type="entry name" value="L,D-TRANSPEPTIDASE YCIB-RELATED"/>
    <property type="match status" value="1"/>
</dbReference>
<proteinExistence type="predicted"/>
<evidence type="ECO:0000313" key="11">
    <source>
        <dbReference type="EMBL" id="MBB5494256.1"/>
    </source>
</evidence>
<dbReference type="InterPro" id="IPR050979">
    <property type="entry name" value="LD-transpeptidase"/>
</dbReference>
<evidence type="ECO:0000256" key="4">
    <source>
        <dbReference type="ARBA" id="ARBA00022984"/>
    </source>
</evidence>
<dbReference type="GO" id="GO:0005576">
    <property type="term" value="C:extracellular region"/>
    <property type="evidence" value="ECO:0007669"/>
    <property type="project" value="TreeGrafter"/>
</dbReference>
<organism evidence="11 12">
    <name type="scientific">Nocardiopsis metallicus</name>
    <dbReference type="NCBI Taxonomy" id="179819"/>
    <lineage>
        <taxon>Bacteria</taxon>
        <taxon>Bacillati</taxon>
        <taxon>Actinomycetota</taxon>
        <taxon>Actinomycetes</taxon>
        <taxon>Streptosporangiales</taxon>
        <taxon>Nocardiopsidaceae</taxon>
        <taxon>Nocardiopsis</taxon>
    </lineage>
</organism>
<evidence type="ECO:0000256" key="5">
    <source>
        <dbReference type="ARBA" id="ARBA00023315"/>
    </source>
</evidence>
<dbReference type="PROSITE" id="PS52029">
    <property type="entry name" value="LD_TPASE"/>
    <property type="match status" value="1"/>
</dbReference>
<dbReference type="InterPro" id="IPR038063">
    <property type="entry name" value="Transpep_catalytic_dom"/>
</dbReference>
<keyword evidence="12" id="KW-1185">Reference proteome</keyword>
<evidence type="ECO:0000256" key="1">
    <source>
        <dbReference type="ARBA" id="ARBA00004752"/>
    </source>
</evidence>
<evidence type="ECO:0000256" key="9">
    <source>
        <dbReference type="SAM" id="SignalP"/>
    </source>
</evidence>
<dbReference type="Proteomes" id="UP000579647">
    <property type="component" value="Unassembled WGS sequence"/>
</dbReference>
<keyword evidence="9" id="KW-0732">Signal</keyword>
<feature type="active site" description="Proton donor/acceptor" evidence="7">
    <location>
        <position position="345"/>
    </location>
</feature>
<accession>A0A840WRH6</accession>
<dbReference type="Pfam" id="PF03734">
    <property type="entry name" value="YkuD"/>
    <property type="match status" value="1"/>
</dbReference>
<dbReference type="Pfam" id="PF17964">
    <property type="entry name" value="Big_10"/>
    <property type="match status" value="1"/>
</dbReference>
<feature type="compositionally biased region" description="Polar residues" evidence="8">
    <location>
        <begin position="415"/>
        <end position="424"/>
    </location>
</feature>
<feature type="region of interest" description="Disordered" evidence="8">
    <location>
        <begin position="412"/>
        <end position="433"/>
    </location>
</feature>
<evidence type="ECO:0000256" key="7">
    <source>
        <dbReference type="PROSITE-ProRule" id="PRU01373"/>
    </source>
</evidence>
<dbReference type="Gene3D" id="2.60.40.3710">
    <property type="match status" value="1"/>
</dbReference>
<gene>
    <name evidence="11" type="ORF">HNR07_005393</name>
</gene>
<feature type="signal peptide" evidence="9">
    <location>
        <begin position="1"/>
        <end position="32"/>
    </location>
</feature>
<comment type="caution">
    <text evidence="11">The sequence shown here is derived from an EMBL/GenBank/DDBJ whole genome shotgun (WGS) entry which is preliminary data.</text>
</comment>
<dbReference type="Gene3D" id="2.40.440.10">
    <property type="entry name" value="L,D-transpeptidase catalytic domain-like"/>
    <property type="match status" value="1"/>
</dbReference>
<evidence type="ECO:0000256" key="2">
    <source>
        <dbReference type="ARBA" id="ARBA00022679"/>
    </source>
</evidence>
<keyword evidence="2" id="KW-0808">Transferase</keyword>
<name>A0A840WRH6_9ACTN</name>
<dbReference type="InterPro" id="IPR041280">
    <property type="entry name" value="Big_10"/>
</dbReference>
<evidence type="ECO:0000259" key="10">
    <source>
        <dbReference type="PROSITE" id="PS52029"/>
    </source>
</evidence>
<evidence type="ECO:0000256" key="3">
    <source>
        <dbReference type="ARBA" id="ARBA00022960"/>
    </source>
</evidence>
<dbReference type="AlphaFoldDB" id="A0A840WRH6"/>
<evidence type="ECO:0000256" key="6">
    <source>
        <dbReference type="ARBA" id="ARBA00023316"/>
    </source>
</evidence>
<dbReference type="UniPathway" id="UPA00219"/>
<sequence>MTGKTHPAVTRRFGIGLVALALVATACTSGDAETQSNGDPVDAEPAQLSITPETGAEEIAPNTPIRVSAEHGVITDVQVDQVVVSEAAAGGEEGDDDGDLYAMTGTLNEDETEWVSDWNLRPGSEIVVTATAENGSGEETEFSAEFTTHDAVPGQRLELVSNFPSSGDTVGVGMPVVINFDLPVSNKAQVENSMNVVAEKEVAGAWNWVTDQMAVFRPEQYWEAYQEVTVDLNLAGVEASEGVFGVRNYQINFEIGRELIATMHVPDHEMVIEIDGEEDRVIEVSNGAANRRFDTTTSGVHVLMERYTQLTMDSATVGIPEDAPGSYRVDVNYAVRTSNSGEFVHEMSANGNIGSANTSNGCTNMRYDDAKWFFDNTLMGDILDTTGTDREFEWDNGWGYWQKSWDEWLEGSETGEPQMTSYGTPGSVHGEGL</sequence>
<evidence type="ECO:0000256" key="8">
    <source>
        <dbReference type="SAM" id="MobiDB-lite"/>
    </source>
</evidence>
<dbReference type="InterPro" id="IPR005490">
    <property type="entry name" value="LD_TPept_cat_dom"/>
</dbReference>